<sequence>MSDQLTAWLRTIVPAAWSALVAYLVTLGAPDWLVNALGDAGPTLAVPMILGAVYAGLRALEPRMPAWLTRIVLGSNTPPVYSSAGDGK</sequence>
<dbReference type="Proteomes" id="UP000199529">
    <property type="component" value="Unassembled WGS sequence"/>
</dbReference>
<accession>A0A1H3TSG5</accession>
<keyword evidence="1" id="KW-0812">Transmembrane</keyword>
<proteinExistence type="predicted"/>
<evidence type="ECO:0000313" key="2">
    <source>
        <dbReference type="EMBL" id="SDZ52625.1"/>
    </source>
</evidence>
<name>A0A1H3TSG5_9PSEU</name>
<evidence type="ECO:0000256" key="1">
    <source>
        <dbReference type="SAM" id="Phobius"/>
    </source>
</evidence>
<feature type="transmembrane region" description="Helical" evidence="1">
    <location>
        <begin position="41"/>
        <end position="60"/>
    </location>
</feature>
<keyword evidence="3" id="KW-1185">Reference proteome</keyword>
<evidence type="ECO:0000313" key="3">
    <source>
        <dbReference type="Proteomes" id="UP000199529"/>
    </source>
</evidence>
<reference evidence="3" key="1">
    <citation type="submission" date="2016-10" db="EMBL/GenBank/DDBJ databases">
        <authorList>
            <person name="Varghese N."/>
            <person name="Submissions S."/>
        </authorList>
    </citation>
    <scope>NUCLEOTIDE SEQUENCE [LARGE SCALE GENOMIC DNA]</scope>
    <source>
        <strain evidence="3">CGMCC 4.3530</strain>
    </source>
</reference>
<keyword evidence="1" id="KW-0472">Membrane</keyword>
<dbReference type="AlphaFoldDB" id="A0A1H3TSG5"/>
<keyword evidence="1" id="KW-1133">Transmembrane helix</keyword>
<protein>
    <submittedName>
        <fullName evidence="2">Uncharacterized protein</fullName>
    </submittedName>
</protein>
<gene>
    <name evidence="2" type="ORF">SAMN05216215_10902</name>
</gene>
<organism evidence="2 3">
    <name type="scientific">Saccharopolyspora shandongensis</name>
    <dbReference type="NCBI Taxonomy" id="418495"/>
    <lineage>
        <taxon>Bacteria</taxon>
        <taxon>Bacillati</taxon>
        <taxon>Actinomycetota</taxon>
        <taxon>Actinomycetes</taxon>
        <taxon>Pseudonocardiales</taxon>
        <taxon>Pseudonocardiaceae</taxon>
        <taxon>Saccharopolyspora</taxon>
    </lineage>
</organism>
<dbReference type="STRING" id="418495.SAMN05216215_10902"/>
<dbReference type="RefSeq" id="WP_093278357.1">
    <property type="nucleotide sequence ID" value="NZ_FNOK01000090.1"/>
</dbReference>
<dbReference type="EMBL" id="FNOK01000090">
    <property type="protein sequence ID" value="SDZ52625.1"/>
    <property type="molecule type" value="Genomic_DNA"/>
</dbReference>
<dbReference type="OrthoDB" id="5150008at2"/>
<feature type="transmembrane region" description="Helical" evidence="1">
    <location>
        <begin position="7"/>
        <end position="29"/>
    </location>
</feature>